<reference evidence="2 3" key="1">
    <citation type="journal article" date="2020" name="Mol. Biol. Evol.">
        <title>Distinct Expression and Methylation Patterns for Genes with Different Fates following a Single Whole-Genome Duplication in Flowering Plants.</title>
        <authorList>
            <person name="Shi T."/>
            <person name="Rahmani R.S."/>
            <person name="Gugger P.F."/>
            <person name="Wang M."/>
            <person name="Li H."/>
            <person name="Zhang Y."/>
            <person name="Li Z."/>
            <person name="Wang Q."/>
            <person name="Van de Peer Y."/>
            <person name="Marchal K."/>
            <person name="Chen J."/>
        </authorList>
    </citation>
    <scope>NUCLEOTIDE SEQUENCE [LARGE SCALE GENOMIC DNA]</scope>
    <source>
        <tissue evidence="2">Leaf</tissue>
    </source>
</reference>
<dbReference type="EMBL" id="DUZY01000001">
    <property type="protein sequence ID" value="DAD25087.1"/>
    <property type="molecule type" value="Genomic_DNA"/>
</dbReference>
<name>A0A822XXQ0_NELNU</name>
<comment type="caution">
    <text evidence="2">The sequence shown here is derived from an EMBL/GenBank/DDBJ whole genome shotgun (WGS) entry which is preliminary data.</text>
</comment>
<keyword evidence="1" id="KW-0812">Transmembrane</keyword>
<dbReference type="AlphaFoldDB" id="A0A822XXQ0"/>
<accession>A0A822XXQ0</accession>
<proteinExistence type="predicted"/>
<evidence type="ECO:0000313" key="2">
    <source>
        <dbReference type="EMBL" id="DAD25087.1"/>
    </source>
</evidence>
<organism evidence="2 3">
    <name type="scientific">Nelumbo nucifera</name>
    <name type="common">Sacred lotus</name>
    <dbReference type="NCBI Taxonomy" id="4432"/>
    <lineage>
        <taxon>Eukaryota</taxon>
        <taxon>Viridiplantae</taxon>
        <taxon>Streptophyta</taxon>
        <taxon>Embryophyta</taxon>
        <taxon>Tracheophyta</taxon>
        <taxon>Spermatophyta</taxon>
        <taxon>Magnoliopsida</taxon>
        <taxon>Proteales</taxon>
        <taxon>Nelumbonaceae</taxon>
        <taxon>Nelumbo</taxon>
    </lineage>
</organism>
<protein>
    <submittedName>
        <fullName evidence="2">Uncharacterized protein</fullName>
    </submittedName>
</protein>
<sequence>MGISRVYGGNLCYVLSSVVYMFFGSRFLHPNTYRCINELNILLLVVSEVLLTIYIKVKEELLP</sequence>
<keyword evidence="1" id="KW-1133">Transmembrane helix</keyword>
<keyword evidence="1" id="KW-0472">Membrane</keyword>
<evidence type="ECO:0000313" key="3">
    <source>
        <dbReference type="Proteomes" id="UP000607653"/>
    </source>
</evidence>
<feature type="transmembrane region" description="Helical" evidence="1">
    <location>
        <begin position="6"/>
        <end position="23"/>
    </location>
</feature>
<keyword evidence="3" id="KW-1185">Reference proteome</keyword>
<dbReference type="Proteomes" id="UP000607653">
    <property type="component" value="Unassembled WGS sequence"/>
</dbReference>
<evidence type="ECO:0000256" key="1">
    <source>
        <dbReference type="SAM" id="Phobius"/>
    </source>
</evidence>
<gene>
    <name evidence="2" type="ORF">HUJ06_026551</name>
</gene>